<dbReference type="PANTHER" id="PTHR43568:SF1">
    <property type="entry name" value="P PROTEIN"/>
    <property type="match status" value="1"/>
</dbReference>
<evidence type="ECO:0000256" key="7">
    <source>
        <dbReference type="ARBA" id="ARBA00023136"/>
    </source>
</evidence>
<dbReference type="InterPro" id="IPR000802">
    <property type="entry name" value="Arsenical_pump_ArsB"/>
</dbReference>
<dbReference type="EMBL" id="MPJW01000173">
    <property type="protein sequence ID" value="OLU38234.1"/>
    <property type="molecule type" value="Genomic_DNA"/>
</dbReference>
<dbReference type="AlphaFoldDB" id="A0A1U7NER8"/>
<evidence type="ECO:0000259" key="9">
    <source>
        <dbReference type="Pfam" id="PF03600"/>
    </source>
</evidence>
<dbReference type="PANTHER" id="PTHR43568">
    <property type="entry name" value="P PROTEIN"/>
    <property type="match status" value="1"/>
</dbReference>
<evidence type="ECO:0000256" key="3">
    <source>
        <dbReference type="ARBA" id="ARBA00022448"/>
    </source>
</evidence>
<evidence type="ECO:0000256" key="6">
    <source>
        <dbReference type="ARBA" id="ARBA00022989"/>
    </source>
</evidence>
<evidence type="ECO:0000256" key="8">
    <source>
        <dbReference type="SAM" id="Phobius"/>
    </source>
</evidence>
<dbReference type="InterPro" id="IPR051475">
    <property type="entry name" value="Diverse_Ion_Transporter"/>
</dbReference>
<feature type="transmembrane region" description="Helical" evidence="8">
    <location>
        <begin position="205"/>
        <end position="228"/>
    </location>
</feature>
<keyword evidence="5 8" id="KW-0812">Transmembrane</keyword>
<evidence type="ECO:0000256" key="2">
    <source>
        <dbReference type="ARBA" id="ARBA00009843"/>
    </source>
</evidence>
<dbReference type="PRINTS" id="PR00758">
    <property type="entry name" value="ARSENICPUMP"/>
</dbReference>
<evidence type="ECO:0000313" key="11">
    <source>
        <dbReference type="Proteomes" id="UP000186341"/>
    </source>
</evidence>
<name>A0A1U7NER8_9FIRM</name>
<feature type="transmembrane region" description="Helical" evidence="8">
    <location>
        <begin position="256"/>
        <end position="274"/>
    </location>
</feature>
<feature type="transmembrane region" description="Helical" evidence="8">
    <location>
        <begin position="436"/>
        <end position="458"/>
    </location>
</feature>
<feature type="transmembrane region" description="Helical" evidence="8">
    <location>
        <begin position="32"/>
        <end position="50"/>
    </location>
</feature>
<dbReference type="OrthoDB" id="9765532at2"/>
<keyword evidence="3" id="KW-0813">Transport</keyword>
<gene>
    <name evidence="10" type="ORF">BO222_08715</name>
</gene>
<dbReference type="Proteomes" id="UP000186341">
    <property type="component" value="Unassembled WGS sequence"/>
</dbReference>
<reference evidence="10 11" key="1">
    <citation type="submission" date="2016-11" db="EMBL/GenBank/DDBJ databases">
        <title>Description of two novel members of the family Erysipelotrichaceae: Ileibacterium lipovorans gen. nov., sp. nov. and Dubosiella newyorkensis, gen. nov., sp. nov.</title>
        <authorList>
            <person name="Cox L.M."/>
            <person name="Sohn J."/>
            <person name="Tyrrell K.L."/>
            <person name="Citron D.M."/>
            <person name="Lawson P.A."/>
            <person name="Patel N.B."/>
            <person name="Iizumi T."/>
            <person name="Perez-Perez G.I."/>
            <person name="Goldstein E.J."/>
            <person name="Blaser M.J."/>
        </authorList>
    </citation>
    <scope>NUCLEOTIDE SEQUENCE [LARGE SCALE GENOMIC DNA]</scope>
    <source>
        <strain evidence="10 11">NYU-BL-A3</strain>
    </source>
</reference>
<evidence type="ECO:0000256" key="4">
    <source>
        <dbReference type="ARBA" id="ARBA00022475"/>
    </source>
</evidence>
<dbReference type="Pfam" id="PF03600">
    <property type="entry name" value="CitMHS"/>
    <property type="match status" value="1"/>
</dbReference>
<accession>A0A1U7NER8</accession>
<feature type="transmembrane region" description="Helical" evidence="8">
    <location>
        <begin position="126"/>
        <end position="154"/>
    </location>
</feature>
<feature type="transmembrane region" description="Helical" evidence="8">
    <location>
        <begin position="280"/>
        <end position="298"/>
    </location>
</feature>
<comment type="caution">
    <text evidence="10">The sequence shown here is derived from an EMBL/GenBank/DDBJ whole genome shotgun (WGS) entry which is preliminary data.</text>
</comment>
<protein>
    <submittedName>
        <fullName evidence="10">Citrate transporter</fullName>
    </submittedName>
</protein>
<sequence length="461" mass="49535">MDMLNALAPMAAVLIFLLMFILIILDRWPHHRVTLCCGLATLLLVFGVMMDDGGEAIIRTLNLRSLVHPEFWIASKESAESAAGINWSTILFIAGMMVMVEGMADAGFFQWLCLRLAKWVKYMASKIFLVFMFISAILAMFIDSITVILFLAAVTVELGKTLKFNPVPVILAEIFCANLGGSATMCGDPPNIIIGTSLHLTFADFLLNTGLIALICLFVTIIYFWLCFGKELKEAEKQEIDLNSLPEPSTVIKNKTSFGASVAIFFLAVVMLITHAQTGLTVAFIGVFIALLTLLCAGRKAPELLKKVDINTLLFFIGLFVVVSGLEETGVLEVIAHFIGDVSGGNIVLVIVIILWVSAIASAFVDNIPFSATMIPIIQTLSATQGIPIHTLAWTLSIGTDIGGSATPIGASANVVGTAVAIKNGYPVGWGKYCKACVPATIIVLLLSTAIILLRYVVLGG</sequence>
<dbReference type="GO" id="GO:0015105">
    <property type="term" value="F:arsenite transmembrane transporter activity"/>
    <property type="evidence" value="ECO:0007669"/>
    <property type="project" value="InterPro"/>
</dbReference>
<feature type="transmembrane region" description="Helical" evidence="8">
    <location>
        <begin position="90"/>
        <end position="114"/>
    </location>
</feature>
<evidence type="ECO:0000313" key="10">
    <source>
        <dbReference type="EMBL" id="OLU38234.1"/>
    </source>
</evidence>
<comment type="similarity">
    <text evidence="2">Belongs to the CitM (TC 2.A.11) transporter family.</text>
</comment>
<evidence type="ECO:0000256" key="5">
    <source>
        <dbReference type="ARBA" id="ARBA00022692"/>
    </source>
</evidence>
<dbReference type="GO" id="GO:0005886">
    <property type="term" value="C:plasma membrane"/>
    <property type="evidence" value="ECO:0007669"/>
    <property type="project" value="UniProtKB-SubCell"/>
</dbReference>
<feature type="transmembrane region" description="Helical" evidence="8">
    <location>
        <begin position="310"/>
        <end position="326"/>
    </location>
</feature>
<comment type="subcellular location">
    <subcellularLocation>
        <location evidence="1">Cell membrane</location>
        <topology evidence="1">Multi-pass membrane protein</topology>
    </subcellularLocation>
</comment>
<organism evidence="10 11">
    <name type="scientific">Ileibacterium valens</name>
    <dbReference type="NCBI Taxonomy" id="1862668"/>
    <lineage>
        <taxon>Bacteria</taxon>
        <taxon>Bacillati</taxon>
        <taxon>Bacillota</taxon>
        <taxon>Erysipelotrichia</taxon>
        <taxon>Erysipelotrichales</taxon>
        <taxon>Erysipelotrichaceae</taxon>
        <taxon>Ileibacterium</taxon>
    </lineage>
</organism>
<dbReference type="InterPro" id="IPR004680">
    <property type="entry name" value="Cit_transptr-like_dom"/>
</dbReference>
<proteinExistence type="inferred from homology"/>
<keyword evidence="6 8" id="KW-1133">Transmembrane helix</keyword>
<keyword evidence="7 8" id="KW-0472">Membrane</keyword>
<evidence type="ECO:0000256" key="1">
    <source>
        <dbReference type="ARBA" id="ARBA00004651"/>
    </source>
</evidence>
<feature type="transmembrane region" description="Helical" evidence="8">
    <location>
        <begin position="346"/>
        <end position="365"/>
    </location>
</feature>
<keyword evidence="4" id="KW-1003">Cell membrane</keyword>
<keyword evidence="11" id="KW-1185">Reference proteome</keyword>
<feature type="transmembrane region" description="Helical" evidence="8">
    <location>
        <begin position="6"/>
        <end position="25"/>
    </location>
</feature>
<feature type="domain" description="Citrate transporter-like" evidence="9">
    <location>
        <begin position="21"/>
        <end position="399"/>
    </location>
</feature>